<dbReference type="InterPro" id="IPR023753">
    <property type="entry name" value="FAD/NAD-binding_dom"/>
</dbReference>
<evidence type="ECO:0000313" key="13">
    <source>
        <dbReference type="Proteomes" id="UP001198571"/>
    </source>
</evidence>
<dbReference type="PANTHER" id="PTHR42917:SF2">
    <property type="entry name" value="2,4-DIENOYL-COA REDUCTASE [(2E)-ENOYL-COA-PRODUCING]"/>
    <property type="match status" value="1"/>
</dbReference>
<keyword evidence="5" id="KW-0288">FMN</keyword>
<keyword evidence="6" id="KW-0479">Metal-binding</keyword>
<dbReference type="PRINTS" id="PR00368">
    <property type="entry name" value="FADPNR"/>
</dbReference>
<reference evidence="12 13" key="1">
    <citation type="submission" date="2020-07" db="EMBL/GenBank/DDBJ databases">
        <title>Pseudogemmobacter sp. nov., isolated from poultry manure in Taiwan.</title>
        <authorList>
            <person name="Lin S.-Y."/>
            <person name="Tang Y.-S."/>
            <person name="Young C.-C."/>
        </authorList>
    </citation>
    <scope>NUCLEOTIDE SEQUENCE [LARGE SCALE GENOMIC DNA]</scope>
    <source>
        <strain evidence="12 13">CC-YST710</strain>
    </source>
</reference>
<dbReference type="SUPFAM" id="SSF51395">
    <property type="entry name" value="FMN-linked oxidoreductases"/>
    <property type="match status" value="1"/>
</dbReference>
<evidence type="ECO:0000259" key="10">
    <source>
        <dbReference type="Pfam" id="PF00724"/>
    </source>
</evidence>
<evidence type="ECO:0000259" key="11">
    <source>
        <dbReference type="Pfam" id="PF07992"/>
    </source>
</evidence>
<dbReference type="Pfam" id="PF00724">
    <property type="entry name" value="Oxidored_FMN"/>
    <property type="match status" value="1"/>
</dbReference>
<dbReference type="EMBL" id="JACDXX010000010">
    <property type="protein sequence ID" value="MCB5410712.1"/>
    <property type="molecule type" value="Genomic_DNA"/>
</dbReference>
<dbReference type="PANTHER" id="PTHR42917">
    <property type="entry name" value="2,4-DIENOYL-COA REDUCTASE"/>
    <property type="match status" value="1"/>
</dbReference>
<keyword evidence="8" id="KW-0408">Iron</keyword>
<comment type="similarity">
    <text evidence="3">In the N-terminal section; belongs to the NADH:flavin oxidoreductase/NADH oxidase family.</text>
</comment>
<accession>A0ABS8CMV9</accession>
<gene>
    <name evidence="12" type="ORF">H0485_11980</name>
</gene>
<evidence type="ECO:0000256" key="4">
    <source>
        <dbReference type="ARBA" id="ARBA00022630"/>
    </source>
</evidence>
<feature type="domain" description="FAD/NAD(P)-binding" evidence="11">
    <location>
        <begin position="388"/>
        <end position="626"/>
    </location>
</feature>
<dbReference type="SUPFAM" id="SSF51971">
    <property type="entry name" value="Nucleotide-binding domain"/>
    <property type="match status" value="1"/>
</dbReference>
<evidence type="ECO:0000256" key="2">
    <source>
        <dbReference type="ARBA" id="ARBA00001966"/>
    </source>
</evidence>
<proteinExistence type="inferred from homology"/>
<comment type="caution">
    <text evidence="12">The sequence shown here is derived from an EMBL/GenBank/DDBJ whole genome shotgun (WGS) entry which is preliminary data.</text>
</comment>
<dbReference type="Gene3D" id="3.50.50.60">
    <property type="entry name" value="FAD/NAD(P)-binding domain"/>
    <property type="match status" value="1"/>
</dbReference>
<dbReference type="InterPro" id="IPR001155">
    <property type="entry name" value="OxRdtase_FMN_N"/>
</dbReference>
<comment type="cofactor">
    <cofactor evidence="2">
        <name>[4Fe-4S] cluster</name>
        <dbReference type="ChEBI" id="CHEBI:49883"/>
    </cofactor>
</comment>
<dbReference type="RefSeq" id="WP_226935848.1">
    <property type="nucleotide sequence ID" value="NZ_JACDXX010000010.1"/>
</dbReference>
<comment type="cofactor">
    <cofactor evidence="1">
        <name>FMN</name>
        <dbReference type="ChEBI" id="CHEBI:58210"/>
    </cofactor>
</comment>
<dbReference type="PRINTS" id="PR00411">
    <property type="entry name" value="PNDRDTASEI"/>
</dbReference>
<keyword evidence="9" id="KW-0411">Iron-sulfur</keyword>
<evidence type="ECO:0000256" key="8">
    <source>
        <dbReference type="ARBA" id="ARBA00023004"/>
    </source>
</evidence>
<feature type="domain" description="NADH:flavin oxidoreductase/NADH oxidase N-terminal" evidence="10">
    <location>
        <begin position="9"/>
        <end position="341"/>
    </location>
</feature>
<name>A0ABS8CMV9_9RHOB</name>
<dbReference type="InterPro" id="IPR036188">
    <property type="entry name" value="FAD/NAD-bd_sf"/>
</dbReference>
<organism evidence="12 13">
    <name type="scientific">Pseudogemmobacter faecipullorum</name>
    <dbReference type="NCBI Taxonomy" id="2755041"/>
    <lineage>
        <taxon>Bacteria</taxon>
        <taxon>Pseudomonadati</taxon>
        <taxon>Pseudomonadota</taxon>
        <taxon>Alphaproteobacteria</taxon>
        <taxon>Rhodobacterales</taxon>
        <taxon>Paracoccaceae</taxon>
        <taxon>Pseudogemmobacter</taxon>
    </lineage>
</organism>
<dbReference type="SUPFAM" id="SSF51905">
    <property type="entry name" value="FAD/NAD(P)-binding domain"/>
    <property type="match status" value="1"/>
</dbReference>
<dbReference type="Proteomes" id="UP001198571">
    <property type="component" value="Unassembled WGS sequence"/>
</dbReference>
<dbReference type="InterPro" id="IPR051793">
    <property type="entry name" value="NADH:flavin_oxidoreductase"/>
</dbReference>
<keyword evidence="13" id="KW-1185">Reference proteome</keyword>
<dbReference type="Pfam" id="PF07992">
    <property type="entry name" value="Pyr_redox_2"/>
    <property type="match status" value="1"/>
</dbReference>
<keyword evidence="7" id="KW-0560">Oxidoreductase</keyword>
<evidence type="ECO:0000256" key="9">
    <source>
        <dbReference type="ARBA" id="ARBA00023014"/>
    </source>
</evidence>
<keyword evidence="4" id="KW-0285">Flavoprotein</keyword>
<protein>
    <submittedName>
        <fullName evidence="12">FAD-dependent oxidoreductase</fullName>
    </submittedName>
</protein>
<evidence type="ECO:0000256" key="6">
    <source>
        <dbReference type="ARBA" id="ARBA00022723"/>
    </source>
</evidence>
<sequence>MTATAFPHLFSPLKFRNKTARNRIVSTGHDTCLPEHGEITDSYIEYQRRRAKGGVGVIVTQVAGVHETARYTSHLIMASSDECIPGYQRLAAACQAEGALVFSQLFHPGREIMESANGMLAVAYSASASPNERFRMMPRAMDLALLREIVQGYAGAARRMWQAGMDGVELVGSHGYLPAQFLNPRLNQRQDAYGGSLENRLRFTREVLAAMRAATDEDFVIGLRLSAGERDENGLTEPEALEAAKLLDGAIDYLSLCVGTSVSYGGAVHIAAPMALPAAYTAPLAAAYTRALGVPVIITGRINQPQEAEAILARGEADACGMTRAMICDPEMPGKAKEGRFDDIRACIGCNQACIHHFHRGLPISCIQHPESGRETVFKPVEKVGAPKKVMVIGGGPAGMKAASVAAARGHQVTLFEASGRLGGQANLAQLVPGRSEFGGIVTNLTRECELTGVEIRKNTSVDRAVIEDFAPDAVVLATGAVPYVPPMETDDQIQVVTAWQVLRREVKVGARVVVFDWRADWIGPGIAELLAREGSRVDLAINALHVGESLPYYVRDPIAGNLHKLGVSITPYARLVGCFGDSAFFQHTASGEAMEFEGVDTLVLAAGHSPFDPLRAELEEMGLSYQAVGDCLTARTAEEAVYEGMLAGRAV</sequence>
<dbReference type="Gene3D" id="3.20.20.70">
    <property type="entry name" value="Aldolase class I"/>
    <property type="match status" value="1"/>
</dbReference>
<evidence type="ECO:0000313" key="12">
    <source>
        <dbReference type="EMBL" id="MCB5410712.1"/>
    </source>
</evidence>
<dbReference type="Gene3D" id="3.40.50.720">
    <property type="entry name" value="NAD(P)-binding Rossmann-like Domain"/>
    <property type="match status" value="1"/>
</dbReference>
<evidence type="ECO:0000256" key="3">
    <source>
        <dbReference type="ARBA" id="ARBA00011048"/>
    </source>
</evidence>
<evidence type="ECO:0000256" key="7">
    <source>
        <dbReference type="ARBA" id="ARBA00023002"/>
    </source>
</evidence>
<dbReference type="InterPro" id="IPR013785">
    <property type="entry name" value="Aldolase_TIM"/>
</dbReference>
<evidence type="ECO:0000256" key="1">
    <source>
        <dbReference type="ARBA" id="ARBA00001917"/>
    </source>
</evidence>
<evidence type="ECO:0000256" key="5">
    <source>
        <dbReference type="ARBA" id="ARBA00022643"/>
    </source>
</evidence>